<gene>
    <name evidence="3" type="ORF">ACFSBJ_01290</name>
</gene>
<keyword evidence="3" id="KW-0378">Hydrolase</keyword>
<dbReference type="EC" id="3.5.1.4" evidence="3"/>
<dbReference type="RefSeq" id="WP_256406318.1">
    <property type="nucleotide sequence ID" value="NZ_CP187151.1"/>
</dbReference>
<feature type="region of interest" description="Disordered" evidence="1">
    <location>
        <begin position="49"/>
        <end position="76"/>
    </location>
</feature>
<accession>A0ABD6CTM1</accession>
<dbReference type="InterPro" id="IPR020556">
    <property type="entry name" value="Amidase_CS"/>
</dbReference>
<feature type="compositionally biased region" description="Basic and acidic residues" evidence="1">
    <location>
        <begin position="61"/>
        <end position="75"/>
    </location>
</feature>
<dbReference type="PANTHER" id="PTHR11895:SF170">
    <property type="entry name" value="AMIDASE"/>
    <property type="match status" value="1"/>
</dbReference>
<dbReference type="SUPFAM" id="SSF75304">
    <property type="entry name" value="Amidase signature (AS) enzymes"/>
    <property type="match status" value="1"/>
</dbReference>
<proteinExistence type="predicted"/>
<keyword evidence="4" id="KW-1185">Reference proteome</keyword>
<evidence type="ECO:0000313" key="4">
    <source>
        <dbReference type="Proteomes" id="UP001597075"/>
    </source>
</evidence>
<protein>
    <submittedName>
        <fullName evidence="3">Amidase</fullName>
        <ecNumber evidence="3">3.5.1.4</ecNumber>
    </submittedName>
</protein>
<dbReference type="PANTHER" id="PTHR11895">
    <property type="entry name" value="TRANSAMIDASE"/>
    <property type="match status" value="1"/>
</dbReference>
<organism evidence="3 4">
    <name type="scientific">Haloplanus ruber</name>
    <dbReference type="NCBI Taxonomy" id="869892"/>
    <lineage>
        <taxon>Archaea</taxon>
        <taxon>Methanobacteriati</taxon>
        <taxon>Methanobacteriota</taxon>
        <taxon>Stenosarchaea group</taxon>
        <taxon>Halobacteria</taxon>
        <taxon>Halobacteriales</taxon>
        <taxon>Haloferacaceae</taxon>
        <taxon>Haloplanus</taxon>
    </lineage>
</organism>
<name>A0ABD6CTM1_9EURY</name>
<dbReference type="Gene3D" id="3.90.1300.10">
    <property type="entry name" value="Amidase signature (AS) domain"/>
    <property type="match status" value="1"/>
</dbReference>
<dbReference type="AlphaFoldDB" id="A0ABD6CTM1"/>
<dbReference type="NCBIfam" id="NF005565">
    <property type="entry name" value="PRK07235.1"/>
    <property type="match status" value="1"/>
</dbReference>
<reference evidence="3 4" key="1">
    <citation type="journal article" date="2019" name="Int. J. Syst. Evol. Microbiol.">
        <title>The Global Catalogue of Microorganisms (GCM) 10K type strain sequencing project: providing services to taxonomists for standard genome sequencing and annotation.</title>
        <authorList>
            <consortium name="The Broad Institute Genomics Platform"/>
            <consortium name="The Broad Institute Genome Sequencing Center for Infectious Disease"/>
            <person name="Wu L."/>
            <person name="Ma J."/>
        </authorList>
    </citation>
    <scope>NUCLEOTIDE SEQUENCE [LARGE SCALE GENOMIC DNA]</scope>
    <source>
        <strain evidence="3 4">CGMCC 1.10594</strain>
    </source>
</reference>
<dbReference type="InterPro" id="IPR036928">
    <property type="entry name" value="AS_sf"/>
</dbReference>
<comment type="caution">
    <text evidence="3">The sequence shown here is derived from an EMBL/GenBank/DDBJ whole genome shotgun (WGS) entry which is preliminary data.</text>
</comment>
<dbReference type="InterPro" id="IPR023631">
    <property type="entry name" value="Amidase_dom"/>
</dbReference>
<dbReference type="InterPro" id="IPR000120">
    <property type="entry name" value="Amidase"/>
</dbReference>
<dbReference type="Pfam" id="PF01425">
    <property type="entry name" value="Amidase"/>
    <property type="match status" value="1"/>
</dbReference>
<sequence>MTDSFGALRPPTAEEIDSLGDQLHLDLTDAEVEAYRELVAESLDAYATVRDIGQPPSPPTDARDRDPGHRVRSGDPHNAWITKCHVAGDDEGPLAGWDVAVKDNIAVGGAEMTCGSQVMEGYVPARDATVVSRLLDAGADVVGKTNMDDFAFTGTGKSSAFGATLNPHDPERLPGGSSSGSAVAVAEGDVDMALGGDQGGSIRLPASWTGIVGHKPTHGLVPYTGAIGIENTIDHCGPMTRSVEAAAESLTVLAGKDPDDPRQPETVPTEDYAADLSGDPSDLSIAVVEEGFDRSESESVVDETVRATLDALADAGATVESVSVDLHAAAGDVFTVAVAEAFVAAVSGEGLGHNWRGRYDTQWVDAFGRARRAQGGDFPPSVKLMLLLGSYTGEQYHSKYYAEAMNLRAELTAAYEDVLAEYDLLAMPTTPMRAHEHDPDETIFEWIEGAWANLGNTSAFNMTGHPSLSVPVEAADELPVGLMLTGSHFDDATVLDAGHAVERHW</sequence>
<evidence type="ECO:0000256" key="1">
    <source>
        <dbReference type="SAM" id="MobiDB-lite"/>
    </source>
</evidence>
<dbReference type="Gene3D" id="1.10.20.60">
    <property type="entry name" value="Glu-tRNAGln amidotransferase C subunit, N-terminal domain"/>
    <property type="match status" value="1"/>
</dbReference>
<dbReference type="GO" id="GO:0004040">
    <property type="term" value="F:amidase activity"/>
    <property type="evidence" value="ECO:0007669"/>
    <property type="project" value="UniProtKB-EC"/>
</dbReference>
<dbReference type="EMBL" id="JBHUDL010000004">
    <property type="protein sequence ID" value="MFD1632385.1"/>
    <property type="molecule type" value="Genomic_DNA"/>
</dbReference>
<feature type="domain" description="Amidase" evidence="2">
    <location>
        <begin position="86"/>
        <end position="495"/>
    </location>
</feature>
<evidence type="ECO:0000313" key="3">
    <source>
        <dbReference type="EMBL" id="MFD1632385.1"/>
    </source>
</evidence>
<dbReference type="Proteomes" id="UP001597075">
    <property type="component" value="Unassembled WGS sequence"/>
</dbReference>
<evidence type="ECO:0000259" key="2">
    <source>
        <dbReference type="Pfam" id="PF01425"/>
    </source>
</evidence>
<dbReference type="PROSITE" id="PS00571">
    <property type="entry name" value="AMIDASES"/>
    <property type="match status" value="1"/>
</dbReference>